<keyword evidence="4" id="KW-1185">Reference proteome</keyword>
<proteinExistence type="inferred from homology"/>
<dbReference type="SUPFAM" id="SSF54826">
    <property type="entry name" value="Enolase N-terminal domain-like"/>
    <property type="match status" value="1"/>
</dbReference>
<dbReference type="SFLD" id="SFLDG00033">
    <property type="entry name" value="mannonate_dehydratase"/>
    <property type="match status" value="1"/>
</dbReference>
<dbReference type="NCBIfam" id="NF043051">
    <property type="entry name" value="ManoateDhtManD"/>
    <property type="match status" value="1"/>
</dbReference>
<dbReference type="InterPro" id="IPR036849">
    <property type="entry name" value="Enolase-like_C_sf"/>
</dbReference>
<dbReference type="InterPro" id="IPR013342">
    <property type="entry name" value="Mandelate_racemase_C"/>
</dbReference>
<comment type="similarity">
    <text evidence="1">Belongs to the mandelate racemase/muconate lactonizing enzyme family. GalD subfamily.</text>
</comment>
<dbReference type="EMBL" id="FOJU01000001">
    <property type="protein sequence ID" value="SFA74167.1"/>
    <property type="molecule type" value="Genomic_DNA"/>
</dbReference>
<dbReference type="Pfam" id="PF13378">
    <property type="entry name" value="MR_MLE_C"/>
    <property type="match status" value="1"/>
</dbReference>
<dbReference type="OrthoDB" id="9802699at2"/>
<protein>
    <submittedName>
        <fullName evidence="3">D-mannonate dehydratase</fullName>
    </submittedName>
</protein>
<accession>A0A1I0VDQ4</accession>
<dbReference type="NCBIfam" id="NF011654">
    <property type="entry name" value="PRK15072.1"/>
    <property type="match status" value="1"/>
</dbReference>
<dbReference type="RefSeq" id="WP_139226757.1">
    <property type="nucleotide sequence ID" value="NZ_FOJU01000001.1"/>
</dbReference>
<evidence type="ECO:0000256" key="1">
    <source>
        <dbReference type="ARBA" id="ARBA00010339"/>
    </source>
</evidence>
<dbReference type="GO" id="GO:0016052">
    <property type="term" value="P:carbohydrate catabolic process"/>
    <property type="evidence" value="ECO:0007669"/>
    <property type="project" value="UniProtKB-ARBA"/>
</dbReference>
<dbReference type="Gene3D" id="3.20.20.120">
    <property type="entry name" value="Enolase-like C-terminal domain"/>
    <property type="match status" value="1"/>
</dbReference>
<dbReference type="Pfam" id="PF02746">
    <property type="entry name" value="MR_MLE_N"/>
    <property type="match status" value="1"/>
</dbReference>
<gene>
    <name evidence="3" type="ORF">SAMN05421688_0525</name>
</gene>
<dbReference type="Gene3D" id="3.30.390.10">
    <property type="entry name" value="Enolase-like, N-terminal domain"/>
    <property type="match status" value="1"/>
</dbReference>
<dbReference type="InterPro" id="IPR029017">
    <property type="entry name" value="Enolase-like_N"/>
</dbReference>
<organism evidence="3 4">
    <name type="scientific">Poseidonocella pacifica</name>
    <dbReference type="NCBI Taxonomy" id="871651"/>
    <lineage>
        <taxon>Bacteria</taxon>
        <taxon>Pseudomonadati</taxon>
        <taxon>Pseudomonadota</taxon>
        <taxon>Alphaproteobacteria</taxon>
        <taxon>Rhodobacterales</taxon>
        <taxon>Roseobacteraceae</taxon>
        <taxon>Poseidonocella</taxon>
    </lineage>
</organism>
<evidence type="ECO:0000313" key="4">
    <source>
        <dbReference type="Proteomes" id="UP000198796"/>
    </source>
</evidence>
<dbReference type="AlphaFoldDB" id="A0A1I0VDQ4"/>
<evidence type="ECO:0000259" key="2">
    <source>
        <dbReference type="SMART" id="SM00922"/>
    </source>
</evidence>
<dbReference type="PANTHER" id="PTHR48080:SF6">
    <property type="entry name" value="STARVATION-SENSING PROTEIN RSPA"/>
    <property type="match status" value="1"/>
</dbReference>
<reference evidence="3 4" key="1">
    <citation type="submission" date="2016-10" db="EMBL/GenBank/DDBJ databases">
        <authorList>
            <person name="de Groot N.N."/>
        </authorList>
    </citation>
    <scope>NUCLEOTIDE SEQUENCE [LARGE SCALE GENOMIC DNA]</scope>
    <source>
        <strain evidence="3 4">DSM 29316</strain>
    </source>
</reference>
<dbReference type="GO" id="GO:0000287">
    <property type="term" value="F:magnesium ion binding"/>
    <property type="evidence" value="ECO:0007669"/>
    <property type="project" value="UniProtKB-ARBA"/>
</dbReference>
<evidence type="ECO:0000313" key="3">
    <source>
        <dbReference type="EMBL" id="SFA74167.1"/>
    </source>
</evidence>
<dbReference type="SMART" id="SM00922">
    <property type="entry name" value="MR_MLE"/>
    <property type="match status" value="1"/>
</dbReference>
<name>A0A1I0VDQ4_9RHOB</name>
<dbReference type="InterPro" id="IPR034593">
    <property type="entry name" value="DgoD-like"/>
</dbReference>
<dbReference type="STRING" id="871651.SAMN05421688_0525"/>
<dbReference type="SFLD" id="SFLDS00001">
    <property type="entry name" value="Enolase"/>
    <property type="match status" value="1"/>
</dbReference>
<dbReference type="InterPro" id="IPR034589">
    <property type="entry name" value="D-mannonate_dehydratase-like"/>
</dbReference>
<sequence length="411" mass="45527">MSKTKDLTIKDVRVIVSSPGRNFVTLKIVTECGIHGIGDATVNGREMAVASYLQEHVAPCLIGRNAHEIEDIWQYLYKGVYWRKGPINMACIAAVDVALWDIKGKVAGLPVYELLGGKSRRAVTTYAHANGETIEGTLDSAEALIAQGFKAIRLQTAVPGLEGTYGVLGDKKDYYEQQSSRPLPPEQPWSTRKYMNSIEALFREARDRFGDDIALTHDVHSRLTPIEAARLGKMLEPYDLLFLEDAVAAENQDSYRIIRDHTTTPLAIGEIYNTIWDCKELIQNQWIDYIRTATTHAGGITGVRRIADFAALFHVRIAPHGAPDLSPICYAAQAHLGLWAPNFGIQEFVGFGNEVSDTVFSHDLTLKDGMIHVGDSPGLGVDFDEEAAAAHPYKRSYLPVSRLEDGTLWSW</sequence>
<dbReference type="InterPro" id="IPR029065">
    <property type="entry name" value="Enolase_C-like"/>
</dbReference>
<dbReference type="SUPFAM" id="SSF51604">
    <property type="entry name" value="Enolase C-terminal domain-like"/>
    <property type="match status" value="1"/>
</dbReference>
<dbReference type="InterPro" id="IPR013341">
    <property type="entry name" value="Mandelate_racemase_N_dom"/>
</dbReference>
<feature type="domain" description="Mandelate racemase/muconate lactonizing enzyme C-terminal" evidence="2">
    <location>
        <begin position="134"/>
        <end position="265"/>
    </location>
</feature>
<dbReference type="Proteomes" id="UP000198796">
    <property type="component" value="Unassembled WGS sequence"/>
</dbReference>
<dbReference type="GO" id="GO:0016836">
    <property type="term" value="F:hydro-lyase activity"/>
    <property type="evidence" value="ECO:0007669"/>
    <property type="project" value="UniProtKB-ARBA"/>
</dbReference>
<dbReference type="PANTHER" id="PTHR48080">
    <property type="entry name" value="D-GALACTONATE DEHYDRATASE-RELATED"/>
    <property type="match status" value="1"/>
</dbReference>